<gene>
    <name evidence="14" type="ORF">LSTR_LSTR000146</name>
</gene>
<keyword evidence="12" id="KW-0966">Cell projection</keyword>
<dbReference type="PANTHER" id="PTHR14983:SF1">
    <property type="entry name" value="CILIOGENESIS AND PLANAR POLARITY EFFECTOR 2"/>
    <property type="match status" value="1"/>
</dbReference>
<dbReference type="PROSITE" id="PS51419">
    <property type="entry name" value="RAB"/>
    <property type="match status" value="1"/>
</dbReference>
<dbReference type="GO" id="GO:0030030">
    <property type="term" value="P:cell projection organization"/>
    <property type="evidence" value="ECO:0007669"/>
    <property type="project" value="UniProtKB-KW"/>
</dbReference>
<evidence type="ECO:0000256" key="7">
    <source>
        <dbReference type="ARBA" id="ARBA00022794"/>
    </source>
</evidence>
<dbReference type="EMBL" id="QKKF02016774">
    <property type="protein sequence ID" value="RZF41432.1"/>
    <property type="molecule type" value="Genomic_DNA"/>
</dbReference>
<keyword evidence="4" id="KW-0813">Transport</keyword>
<evidence type="ECO:0000256" key="12">
    <source>
        <dbReference type="ARBA" id="ARBA00023273"/>
    </source>
</evidence>
<keyword evidence="7" id="KW-0970">Cilium biogenesis/degradation</keyword>
<protein>
    <recommendedName>
        <fullName evidence="3">Ciliogenesis and planar polarity effector 2</fullName>
    </recommendedName>
    <alternativeName>
        <fullName evidence="13">REM2- and Rab-like small GTPase 1</fullName>
    </alternativeName>
</protein>
<evidence type="ECO:0000256" key="5">
    <source>
        <dbReference type="ARBA" id="ARBA00022483"/>
    </source>
</evidence>
<dbReference type="STRING" id="195883.A0A482X6X3"/>
<evidence type="ECO:0000256" key="1">
    <source>
        <dbReference type="ARBA" id="ARBA00004120"/>
    </source>
</evidence>
<evidence type="ECO:0000256" key="9">
    <source>
        <dbReference type="ARBA" id="ARBA00023069"/>
    </source>
</evidence>
<accession>A0A482X6X3</accession>
<organism evidence="14 15">
    <name type="scientific">Laodelphax striatellus</name>
    <name type="common">Small brown planthopper</name>
    <name type="synonym">Delphax striatella</name>
    <dbReference type="NCBI Taxonomy" id="195883"/>
    <lineage>
        <taxon>Eukaryota</taxon>
        <taxon>Metazoa</taxon>
        <taxon>Ecdysozoa</taxon>
        <taxon>Arthropoda</taxon>
        <taxon>Hexapoda</taxon>
        <taxon>Insecta</taxon>
        <taxon>Pterygota</taxon>
        <taxon>Neoptera</taxon>
        <taxon>Paraneoptera</taxon>
        <taxon>Hemiptera</taxon>
        <taxon>Auchenorrhyncha</taxon>
        <taxon>Fulgoroidea</taxon>
        <taxon>Delphacidae</taxon>
        <taxon>Criomorphinae</taxon>
        <taxon>Laodelphax</taxon>
    </lineage>
</organism>
<dbReference type="SMR" id="A0A482X6X3"/>
<keyword evidence="11" id="KW-0206">Cytoskeleton</keyword>
<comment type="similarity">
    <text evidence="2">Belongs to the small GTPase superfamily. Rab family.</text>
</comment>
<keyword evidence="10" id="KW-0547">Nucleotide-binding</keyword>
<evidence type="ECO:0000256" key="13">
    <source>
        <dbReference type="ARBA" id="ARBA00030243"/>
    </source>
</evidence>
<dbReference type="SUPFAM" id="SSF52540">
    <property type="entry name" value="P-loop containing nucleoside triphosphate hydrolases"/>
    <property type="match status" value="1"/>
</dbReference>
<sequence length="247" mass="27882">MDQMPAHVVGSIVQMDWHSTAEGETVLQHFYNPQTSGRKLFGLLERPPVAPHIEEVSYKLFFAGKAGVGKTATISRLAGTLPPAGYIETTGIRKTNIYWPVKIWDKIILFRLQCWDAGEHAVKKYGHIFPSCKAKSDGVVIIFSFMDESSFAEVPNIISKVTKDDQSPPAVMVFGTRFCLSSKLEVSLNEIKEFEQKYHVNVMKVNKVTSISHDRNEVHRTAPLLNAICEKLWIRDQEYILKNGMTV</sequence>
<reference evidence="14 15" key="1">
    <citation type="journal article" date="2017" name="Gigascience">
        <title>Genome sequence of the small brown planthopper, Laodelphax striatellus.</title>
        <authorList>
            <person name="Zhu J."/>
            <person name="Jiang F."/>
            <person name="Wang X."/>
            <person name="Yang P."/>
            <person name="Bao Y."/>
            <person name="Zhao W."/>
            <person name="Wang W."/>
            <person name="Lu H."/>
            <person name="Wang Q."/>
            <person name="Cui N."/>
            <person name="Li J."/>
            <person name="Chen X."/>
            <person name="Luo L."/>
            <person name="Yu J."/>
            <person name="Kang L."/>
            <person name="Cui F."/>
        </authorList>
    </citation>
    <scope>NUCLEOTIDE SEQUENCE [LARGE SCALE GENOMIC DNA]</scope>
    <source>
        <strain evidence="14">Lst14</strain>
    </source>
</reference>
<evidence type="ECO:0000256" key="10">
    <source>
        <dbReference type="ARBA" id="ARBA00023134"/>
    </source>
</evidence>
<keyword evidence="15" id="KW-1185">Reference proteome</keyword>
<evidence type="ECO:0000256" key="11">
    <source>
        <dbReference type="ARBA" id="ARBA00023212"/>
    </source>
</evidence>
<dbReference type="Gene3D" id="3.40.50.300">
    <property type="entry name" value="P-loop containing nucleotide triphosphate hydrolases"/>
    <property type="match status" value="1"/>
</dbReference>
<dbReference type="InterPro" id="IPR027417">
    <property type="entry name" value="P-loop_NTPase"/>
</dbReference>
<evidence type="ECO:0000256" key="2">
    <source>
        <dbReference type="ARBA" id="ARBA00006270"/>
    </source>
</evidence>
<dbReference type="Pfam" id="PF00071">
    <property type="entry name" value="Ras"/>
    <property type="match status" value="1"/>
</dbReference>
<keyword evidence="9" id="KW-0969">Cilium</keyword>
<dbReference type="GO" id="GO:0005525">
    <property type="term" value="F:GTP binding"/>
    <property type="evidence" value="ECO:0007669"/>
    <property type="project" value="UniProtKB-KW"/>
</dbReference>
<evidence type="ECO:0000256" key="6">
    <source>
        <dbReference type="ARBA" id="ARBA00022490"/>
    </source>
</evidence>
<dbReference type="GO" id="GO:0006887">
    <property type="term" value="P:exocytosis"/>
    <property type="evidence" value="ECO:0007669"/>
    <property type="project" value="UniProtKB-KW"/>
</dbReference>
<dbReference type="PANTHER" id="PTHR14983">
    <property type="entry name" value="CILIOGENESIS AND PLANAR POLARITY EFFECTOR 2"/>
    <property type="match status" value="1"/>
</dbReference>
<proteinExistence type="inferred from homology"/>
<evidence type="ECO:0000256" key="3">
    <source>
        <dbReference type="ARBA" id="ARBA00021423"/>
    </source>
</evidence>
<keyword evidence="8" id="KW-0653">Protein transport</keyword>
<dbReference type="InterPro" id="IPR039677">
    <property type="entry name" value="RSG1"/>
</dbReference>
<comment type="caution">
    <text evidence="14">The sequence shown here is derived from an EMBL/GenBank/DDBJ whole genome shotgun (WGS) entry which is preliminary data.</text>
</comment>
<evidence type="ECO:0000313" key="14">
    <source>
        <dbReference type="EMBL" id="RZF41432.1"/>
    </source>
</evidence>
<keyword evidence="6" id="KW-0963">Cytoplasm</keyword>
<evidence type="ECO:0000256" key="8">
    <source>
        <dbReference type="ARBA" id="ARBA00022927"/>
    </source>
</evidence>
<dbReference type="InParanoid" id="A0A482X6X3"/>
<evidence type="ECO:0000313" key="15">
    <source>
        <dbReference type="Proteomes" id="UP000291343"/>
    </source>
</evidence>
<evidence type="ECO:0000256" key="4">
    <source>
        <dbReference type="ARBA" id="ARBA00022448"/>
    </source>
</evidence>
<keyword evidence="10" id="KW-0342">GTP-binding</keyword>
<dbReference type="OrthoDB" id="10266641at2759"/>
<comment type="subcellular location">
    <subcellularLocation>
        <location evidence="1">Cytoplasm</location>
        <location evidence="1">Cytoskeleton</location>
        <location evidence="1">Cilium basal body</location>
    </subcellularLocation>
</comment>
<dbReference type="GO" id="GO:0015031">
    <property type="term" value="P:protein transport"/>
    <property type="evidence" value="ECO:0007669"/>
    <property type="project" value="UniProtKB-KW"/>
</dbReference>
<dbReference type="Proteomes" id="UP000291343">
    <property type="component" value="Unassembled WGS sequence"/>
</dbReference>
<keyword evidence="5" id="KW-0268">Exocytosis</keyword>
<dbReference type="InterPro" id="IPR001806">
    <property type="entry name" value="Small_GTPase"/>
</dbReference>
<dbReference type="GO" id="GO:0003924">
    <property type="term" value="F:GTPase activity"/>
    <property type="evidence" value="ECO:0007669"/>
    <property type="project" value="InterPro"/>
</dbReference>
<dbReference type="AlphaFoldDB" id="A0A482X6X3"/>
<name>A0A482X6X3_LAOST</name>